<dbReference type="EMBL" id="ML977503">
    <property type="protein sequence ID" value="KAF2131195.1"/>
    <property type="molecule type" value="Genomic_DNA"/>
</dbReference>
<sequence length="571" mass="65070">MSVLALKAIGYGAEQIPDSFFEKIPGGYFTPKEKKDRKKARKDRKEKGQRSESRRSQRDRSPSTDESDYSAYDDTDNEREQRKKKERSRRTRNAGRSSSRSLSRGRYNQRSIDSDGAFSDHTDMANVEQGQGGLPYFPPPPQSAYEAYSPQDYPQRQAQDDFYRPSSARPAYTHPSQPAAVPLHSQIHDPSSPTVAYGAEAAHRFEEIQHAKSTPGQQPRVRSTARYSPGPGYQPSPPVMPVMPVAAIPPPPIGSNSEYPPYHPAEFASGNPNLQASGKSYVAPPPFRRQRSNSQPSYASEYDAPYPSYPPPISSQQVSQYDRSPSRRDSSTKHRREHGRRARSADSHSPSRSSRQSRHQDRSRKSHHEEDSRMADFRERFDGMDLRKKSLAATVGGALAGGLAGKSMGGRSRLTAIVGAAAGALGGRTLAEKREGGRDDYRSSSRPRSRSRSRSRSRTRDRDQKQDRSLRARSKSVIDRFRGKSRDVEVRVRSRDRDDYRSSDEDRDRHRERDDRRPREDRDRHRKRDDRSSRHGRKYVEEEEYDYFTSSESEGDGSPVHVRRRTTRRER</sequence>
<accession>A0A6A6AJB4</accession>
<feature type="compositionally biased region" description="Basic residues" evidence="1">
    <location>
        <begin position="84"/>
        <end position="93"/>
    </location>
</feature>
<evidence type="ECO:0000313" key="2">
    <source>
        <dbReference type="EMBL" id="KAF2131195.1"/>
    </source>
</evidence>
<protein>
    <recommendedName>
        <fullName evidence="4">Glycine zipper 2TM domain-containing protein</fullName>
    </recommendedName>
</protein>
<organism evidence="2 3">
    <name type="scientific">Dothidotthia symphoricarpi CBS 119687</name>
    <dbReference type="NCBI Taxonomy" id="1392245"/>
    <lineage>
        <taxon>Eukaryota</taxon>
        <taxon>Fungi</taxon>
        <taxon>Dikarya</taxon>
        <taxon>Ascomycota</taxon>
        <taxon>Pezizomycotina</taxon>
        <taxon>Dothideomycetes</taxon>
        <taxon>Pleosporomycetidae</taxon>
        <taxon>Pleosporales</taxon>
        <taxon>Dothidotthiaceae</taxon>
        <taxon>Dothidotthia</taxon>
    </lineage>
</organism>
<evidence type="ECO:0000256" key="1">
    <source>
        <dbReference type="SAM" id="MobiDB-lite"/>
    </source>
</evidence>
<gene>
    <name evidence="2" type="ORF">P153DRAFT_365789</name>
</gene>
<dbReference type="OrthoDB" id="3800349at2759"/>
<feature type="compositionally biased region" description="Basic residues" evidence="1">
    <location>
        <begin position="355"/>
        <end position="366"/>
    </location>
</feature>
<feature type="compositionally biased region" description="Basic and acidic residues" evidence="1">
    <location>
        <begin position="43"/>
        <end position="63"/>
    </location>
</feature>
<dbReference type="GeneID" id="54408324"/>
<name>A0A6A6AJB4_9PLEO</name>
<keyword evidence="3" id="KW-1185">Reference proteome</keyword>
<feature type="compositionally biased region" description="Basic and acidic residues" evidence="1">
    <location>
        <begin position="201"/>
        <end position="210"/>
    </location>
</feature>
<feature type="compositionally biased region" description="Polar residues" evidence="1">
    <location>
        <begin position="211"/>
        <end position="221"/>
    </location>
</feature>
<feature type="compositionally biased region" description="Basic residues" evidence="1">
    <location>
        <begin position="561"/>
        <end position="571"/>
    </location>
</feature>
<feature type="compositionally biased region" description="Low complexity" evidence="1">
    <location>
        <begin position="95"/>
        <end position="106"/>
    </location>
</feature>
<reference evidence="2" key="1">
    <citation type="journal article" date="2020" name="Stud. Mycol.">
        <title>101 Dothideomycetes genomes: a test case for predicting lifestyles and emergence of pathogens.</title>
        <authorList>
            <person name="Haridas S."/>
            <person name="Albert R."/>
            <person name="Binder M."/>
            <person name="Bloem J."/>
            <person name="Labutti K."/>
            <person name="Salamov A."/>
            <person name="Andreopoulos B."/>
            <person name="Baker S."/>
            <person name="Barry K."/>
            <person name="Bills G."/>
            <person name="Bluhm B."/>
            <person name="Cannon C."/>
            <person name="Castanera R."/>
            <person name="Culley D."/>
            <person name="Daum C."/>
            <person name="Ezra D."/>
            <person name="Gonzalez J."/>
            <person name="Henrissat B."/>
            <person name="Kuo A."/>
            <person name="Liang C."/>
            <person name="Lipzen A."/>
            <person name="Lutzoni F."/>
            <person name="Magnuson J."/>
            <person name="Mondo S."/>
            <person name="Nolan M."/>
            <person name="Ohm R."/>
            <person name="Pangilinan J."/>
            <person name="Park H.-J."/>
            <person name="Ramirez L."/>
            <person name="Alfaro M."/>
            <person name="Sun H."/>
            <person name="Tritt A."/>
            <person name="Yoshinaga Y."/>
            <person name="Zwiers L.-H."/>
            <person name="Turgeon B."/>
            <person name="Goodwin S."/>
            <person name="Spatafora J."/>
            <person name="Crous P."/>
            <person name="Grigoriev I."/>
        </authorList>
    </citation>
    <scope>NUCLEOTIDE SEQUENCE</scope>
    <source>
        <strain evidence="2">CBS 119687</strain>
    </source>
</reference>
<feature type="compositionally biased region" description="Basic residues" evidence="1">
    <location>
        <begin position="333"/>
        <end position="342"/>
    </location>
</feature>
<feature type="compositionally biased region" description="Basic residues" evidence="1">
    <location>
        <begin position="445"/>
        <end position="457"/>
    </location>
</feature>
<feature type="region of interest" description="Disordered" evidence="1">
    <location>
        <begin position="422"/>
        <end position="571"/>
    </location>
</feature>
<dbReference type="RefSeq" id="XP_033525582.1">
    <property type="nucleotide sequence ID" value="XM_033667892.1"/>
</dbReference>
<feature type="compositionally biased region" description="Basic and acidic residues" evidence="1">
    <location>
        <begin position="367"/>
        <end position="378"/>
    </location>
</feature>
<evidence type="ECO:0000313" key="3">
    <source>
        <dbReference type="Proteomes" id="UP000799771"/>
    </source>
</evidence>
<feature type="compositionally biased region" description="Basic and acidic residues" evidence="1">
    <location>
        <begin position="458"/>
        <end position="533"/>
    </location>
</feature>
<proteinExistence type="predicted"/>
<dbReference type="Proteomes" id="UP000799771">
    <property type="component" value="Unassembled WGS sequence"/>
</dbReference>
<feature type="region of interest" description="Disordered" evidence="1">
    <location>
        <begin position="14"/>
        <end position="378"/>
    </location>
</feature>
<feature type="compositionally biased region" description="Basic and acidic residues" evidence="1">
    <location>
        <begin position="430"/>
        <end position="443"/>
    </location>
</feature>
<feature type="compositionally biased region" description="Low complexity" evidence="1">
    <location>
        <begin position="296"/>
        <end position="306"/>
    </location>
</feature>
<evidence type="ECO:0008006" key="4">
    <source>
        <dbReference type="Google" id="ProtNLM"/>
    </source>
</evidence>
<dbReference type="AlphaFoldDB" id="A0A6A6AJB4"/>
<feature type="compositionally biased region" description="Acidic residues" evidence="1">
    <location>
        <begin position="65"/>
        <end position="77"/>
    </location>
</feature>
<feature type="compositionally biased region" description="Pro residues" evidence="1">
    <location>
        <begin position="232"/>
        <end position="253"/>
    </location>
</feature>